<protein>
    <recommendedName>
        <fullName evidence="2">Tudor domain-containing protein</fullName>
    </recommendedName>
</protein>
<keyword evidence="4" id="KW-1185">Reference proteome</keyword>
<feature type="compositionally biased region" description="Polar residues" evidence="1">
    <location>
        <begin position="731"/>
        <end position="742"/>
    </location>
</feature>
<dbReference type="Gene3D" id="2.30.30.140">
    <property type="match status" value="6"/>
</dbReference>
<dbReference type="EMBL" id="JARQZJ010000001">
    <property type="protein sequence ID" value="KAK9869542.1"/>
    <property type="molecule type" value="Genomic_DNA"/>
</dbReference>
<feature type="compositionally biased region" description="Low complexity" evidence="1">
    <location>
        <begin position="547"/>
        <end position="558"/>
    </location>
</feature>
<feature type="region of interest" description="Disordered" evidence="1">
    <location>
        <begin position="1190"/>
        <end position="1225"/>
    </location>
</feature>
<feature type="compositionally biased region" description="Basic and acidic residues" evidence="1">
    <location>
        <begin position="572"/>
        <end position="590"/>
    </location>
</feature>
<dbReference type="Gene3D" id="2.40.50.90">
    <property type="match status" value="5"/>
</dbReference>
<evidence type="ECO:0000259" key="2">
    <source>
        <dbReference type="PROSITE" id="PS50304"/>
    </source>
</evidence>
<dbReference type="SMART" id="SM00333">
    <property type="entry name" value="TUDOR"/>
    <property type="match status" value="6"/>
</dbReference>
<feature type="compositionally biased region" description="Polar residues" evidence="1">
    <location>
        <begin position="463"/>
        <end position="488"/>
    </location>
</feature>
<dbReference type="FunFam" id="2.30.30.140:FF:000018">
    <property type="entry name" value="Serine/threonine-protein kinase 31"/>
    <property type="match status" value="1"/>
</dbReference>
<feature type="region of interest" description="Disordered" evidence="1">
    <location>
        <begin position="1697"/>
        <end position="1721"/>
    </location>
</feature>
<dbReference type="InterPro" id="IPR050621">
    <property type="entry name" value="Tudor_domain_containing"/>
</dbReference>
<dbReference type="Proteomes" id="UP001431783">
    <property type="component" value="Unassembled WGS sequence"/>
</dbReference>
<proteinExistence type="predicted"/>
<dbReference type="PANTHER" id="PTHR22948">
    <property type="entry name" value="TUDOR DOMAIN CONTAINING PROTEIN"/>
    <property type="match status" value="1"/>
</dbReference>
<feature type="compositionally biased region" description="Basic and acidic residues" evidence="1">
    <location>
        <begin position="676"/>
        <end position="698"/>
    </location>
</feature>
<gene>
    <name evidence="3" type="ORF">WA026_003297</name>
</gene>
<dbReference type="CDD" id="cd20379">
    <property type="entry name" value="Tudor_dTUD-like"/>
    <property type="match status" value="1"/>
</dbReference>
<dbReference type="GO" id="GO:0034587">
    <property type="term" value="P:piRNA processing"/>
    <property type="evidence" value="ECO:0007669"/>
    <property type="project" value="TreeGrafter"/>
</dbReference>
<dbReference type="GO" id="GO:0043186">
    <property type="term" value="C:P granule"/>
    <property type="evidence" value="ECO:0007669"/>
    <property type="project" value="TreeGrafter"/>
</dbReference>
<evidence type="ECO:0000313" key="4">
    <source>
        <dbReference type="Proteomes" id="UP001431783"/>
    </source>
</evidence>
<dbReference type="Pfam" id="PF00567">
    <property type="entry name" value="TUDOR"/>
    <property type="match status" value="6"/>
</dbReference>
<feature type="domain" description="Tudor" evidence="2">
    <location>
        <begin position="88"/>
        <end position="146"/>
    </location>
</feature>
<feature type="domain" description="Tudor" evidence="2">
    <location>
        <begin position="1317"/>
        <end position="1377"/>
    </location>
</feature>
<feature type="domain" description="Tudor" evidence="2">
    <location>
        <begin position="1498"/>
        <end position="1556"/>
    </location>
</feature>
<evidence type="ECO:0000256" key="1">
    <source>
        <dbReference type="SAM" id="MobiDB-lite"/>
    </source>
</evidence>
<feature type="region of interest" description="Disordered" evidence="1">
    <location>
        <begin position="413"/>
        <end position="590"/>
    </location>
</feature>
<accession>A0AAW1TML6</accession>
<feature type="compositionally biased region" description="Basic and acidic residues" evidence="1">
    <location>
        <begin position="416"/>
        <end position="462"/>
    </location>
</feature>
<feature type="compositionally biased region" description="Basic and acidic residues" evidence="1">
    <location>
        <begin position="1697"/>
        <end position="1710"/>
    </location>
</feature>
<feature type="compositionally biased region" description="Polar residues" evidence="1">
    <location>
        <begin position="528"/>
        <end position="538"/>
    </location>
</feature>
<dbReference type="InterPro" id="IPR002999">
    <property type="entry name" value="Tudor"/>
</dbReference>
<feature type="compositionally biased region" description="Basic and acidic residues" evidence="1">
    <location>
        <begin position="619"/>
        <end position="663"/>
    </location>
</feature>
<reference evidence="3 4" key="1">
    <citation type="submission" date="2023-03" db="EMBL/GenBank/DDBJ databases">
        <title>Genome insight into feeding habits of ladybird beetles.</title>
        <authorList>
            <person name="Li H.-S."/>
            <person name="Huang Y.-H."/>
            <person name="Pang H."/>
        </authorList>
    </citation>
    <scope>NUCLEOTIDE SEQUENCE [LARGE SCALE GENOMIC DNA]</scope>
    <source>
        <strain evidence="3">SYSU_2023b</strain>
        <tissue evidence="3">Whole body</tissue>
    </source>
</reference>
<feature type="compositionally biased region" description="Basic and acidic residues" evidence="1">
    <location>
        <begin position="489"/>
        <end position="523"/>
    </location>
</feature>
<feature type="compositionally biased region" description="Low complexity" evidence="1">
    <location>
        <begin position="1192"/>
        <end position="1204"/>
    </location>
</feature>
<dbReference type="SUPFAM" id="SSF63748">
    <property type="entry name" value="Tudor/PWWP/MBT"/>
    <property type="match status" value="6"/>
</dbReference>
<dbReference type="InterPro" id="IPR035437">
    <property type="entry name" value="SNase_OB-fold_sf"/>
</dbReference>
<dbReference type="GO" id="GO:0030719">
    <property type="term" value="P:P granule organization"/>
    <property type="evidence" value="ECO:0007669"/>
    <property type="project" value="TreeGrafter"/>
</dbReference>
<sequence length="2261" mass="256983">MQSTSIQTQEAVLLAMIPRAVPSVAPPNQSLLQYKSFTLEPHSQHEIYVSYITDGPSHFSVQLKKYESTLAQLMREINSIPLKPLEELPIPGTVCLAKCVEDNHICRAVVTSEVDSLYKLFYVDFGNTELVPPENLYQMAFKFIIPKIMAIRLSLAGVEKTSITLDMQCAFKHFVDNRLLMMEVLPAAKKMALPKCRMWDPVSNIDVIDVLNRAAQNAYPDLIALHKGFTQLVKVSFVYSCNRFYVQLKSKEAELIQLMKDLQVYGNSNQTCYLAEAKVGQPCCALFSFDQKWYRCVITEIEETRAKIRYIDFGNEEFVSIDSLKVVDGEYLTILRPQAIECCLNGYQNMSEDQERDFKLEELILEQEFIMKVIDSIGGKTLIDLMDASNTTVTALLLESIMAQAKVQNIVNVPENTKHESSTKRPGLVEERRGNDDRNTKQYFHHDDRRSPRGQNWKEKAGDNNSSWRQSPRNRSDSNSNESTGSWRQDNRGFKNRKENDWNDRPFKDRGFRNRTDNGEKERHQRNRNQSDNVSGNESWIHGRSQRNTNGDRNSSNSRGDRSWTDNQGYKKKYDDEKKEWENNDNGDFREHKTCQGLLYNLESCWYIFQENNRNNQHGKGDWNNKTEKGDWNDKTERNNKNKRSETNDWNCSEKKTYKERSGDWNANKGSFENTIGDRQHNNRGDFKKKSLRRELNEHSSSGSEKSFGRGHHNYSRNDNRPPRADKKFGSKTSNNSWNNSAPAVAIDSARSDAKFKSVDVSERQEKVTISWFHNPCSFFCQLLESQEPFKQLMEEIQQAYKGRPSESCINGAPVVALFPEDNVLYRATVIEVLSAQYKVHYVDFGNVSVVDKVWPIENKFMEMPMQAIPCGLKSLEPAGDDWPNPDNYSEYFEREDLNCFFSCRDENGRYWVNITVGNEDITQQLVNNALAKYLEPIPSNVEIELFVGQQFRAMLQQVNSCSDFSMILQSGFTFHCSLHNLAAATEINEDLLRQQLQQILIVYVDDLVENRLEVTLYDATGSKLNIIEPDEGAFDTVDLPCPYFVVSSTLHGTVSHVSDSTVIIQPSECYQNIEYLLEHLFEYYENLPPADDPLVPEEGSVYAVKSNDGNWYRGEVTTFNDDTVEVTYLEYGNVEQVEFSRLRELIPDHLMWDAQAIAVNVKVPTDDFLDQEVIAKIYYGESSWEGELQLASAESEQPISSESQPKEEEVVESNQETNFSLEQTNETATIDANDEPTEIIHAQVEEAVHISDTPENSAYTLEEKDNIHPVGGTSVVLSHIDSPSDFYIQLVDSLVAIDELKQRLQDDVGEMTELESVSVGGLCAAPYTLDQQWYRSQILDADDDITTVRFIDYGNTDVISNDVTQLKTLPADLLTLEEYATRCRLKIKSSEEDWSKAAVQRFEELTAIDNLIVEFIDQDEKANYVELYSNGENVKDILIAENLALLDDVVLEGKLTGFVSHINSPSEFWVQLESCCAELEWIAEQLSNAGSFQDLEDLTPGSLCAAMFQDDEMWYRARILSNTVAGLEVLFLDYGNSCVCSNLKQLPEHLVMAPPLAQKCSLQKPEGVTCWSSKASEKFSELSADGKTIFTVKKISSGEASIVELFMNSEEVSTKLLMYNDHDKESDPTVSSVEQTADVEDRLEKNISQENEQECCMVDDIGENKNFAETSIEEKEVLLTTKLADIELDSKELVNNEQKTAEEEQKSDGNSEDISSVDCKESSVEKFEKVENEGNLQQDIEFVPENAINLYDIEMKNNLKDPLSPVLKEKTFQSDSGIDTIEGIAEDTQNKDETLIENSTENIEYDNDLLSYPCSENKITAVDSKDQDEAELECSSHDNTVKMIESLVDNIVNSVHCDNSQDSDKKETLIPGELHLVKDQDELYNDELYQPMIKNEVELLVEAICEAADSENKFMYTNSIDQEEIIENVSTITDNIEDINLAIVENEKDDSMPEERNGNEIIVVNEEALDYEAEDYESKQVADRVVCTKEEIIGRKDVQTETDSGNVNEKLLYTSKCETDSVTLKCQVKEDTEESQIIIINTDKTLNPPEVLLSKIILSNKQEDILDSSDRGLSEVKISNQTNPFENDQHVNQQNLGNQEHVRCLEIVSECPELHEMKEKCPVKCDQILGNSKALDVPDLISKSDSNKQEIESNLVAIFDDRTTARNKISQENNVPSGVSSKSTETSPIATFRTKGEEKFEKIEFVDTILTSFSSPTVTERIEVATKLSPTKIVSKSQVDTIEQLKENSFEENVIESKIV</sequence>
<dbReference type="PANTHER" id="PTHR22948:SF29">
    <property type="entry name" value="FI02030P-RELATED"/>
    <property type="match status" value="1"/>
</dbReference>
<comment type="caution">
    <text evidence="3">The sequence shown here is derived from an EMBL/GenBank/DDBJ whole genome shotgun (WGS) entry which is preliminary data.</text>
</comment>
<feature type="domain" description="Tudor" evidence="2">
    <location>
        <begin position="808"/>
        <end position="866"/>
    </location>
</feature>
<dbReference type="GO" id="GO:0007283">
    <property type="term" value="P:spermatogenesis"/>
    <property type="evidence" value="ECO:0007669"/>
    <property type="project" value="TreeGrafter"/>
</dbReference>
<organism evidence="3 4">
    <name type="scientific">Henosepilachna vigintioctopunctata</name>
    <dbReference type="NCBI Taxonomy" id="420089"/>
    <lineage>
        <taxon>Eukaryota</taxon>
        <taxon>Metazoa</taxon>
        <taxon>Ecdysozoa</taxon>
        <taxon>Arthropoda</taxon>
        <taxon>Hexapoda</taxon>
        <taxon>Insecta</taxon>
        <taxon>Pterygota</taxon>
        <taxon>Neoptera</taxon>
        <taxon>Endopterygota</taxon>
        <taxon>Coleoptera</taxon>
        <taxon>Polyphaga</taxon>
        <taxon>Cucujiformia</taxon>
        <taxon>Coccinelloidea</taxon>
        <taxon>Coccinellidae</taxon>
        <taxon>Epilachninae</taxon>
        <taxon>Epilachnini</taxon>
        <taxon>Henosepilachna</taxon>
    </lineage>
</organism>
<feature type="domain" description="Tudor" evidence="2">
    <location>
        <begin position="276"/>
        <end position="334"/>
    </location>
</feature>
<feature type="compositionally biased region" description="Polar residues" evidence="1">
    <location>
        <begin position="1213"/>
        <end position="1225"/>
    </location>
</feature>
<name>A0AAW1TML6_9CUCU</name>
<evidence type="ECO:0000313" key="3">
    <source>
        <dbReference type="EMBL" id="KAK9869542.1"/>
    </source>
</evidence>
<feature type="compositionally biased region" description="Basic and acidic residues" evidence="1">
    <location>
        <begin position="716"/>
        <end position="729"/>
    </location>
</feature>
<feature type="domain" description="Tudor" evidence="2">
    <location>
        <begin position="1096"/>
        <end position="1153"/>
    </location>
</feature>
<feature type="region of interest" description="Disordered" evidence="1">
    <location>
        <begin position="614"/>
        <end position="744"/>
    </location>
</feature>
<dbReference type="PROSITE" id="PS50304">
    <property type="entry name" value="TUDOR"/>
    <property type="match status" value="6"/>
</dbReference>